<keyword evidence="4" id="KW-1185">Reference proteome</keyword>
<dbReference type="SUPFAM" id="SSF57889">
    <property type="entry name" value="Cysteine-rich domain"/>
    <property type="match status" value="3"/>
</dbReference>
<dbReference type="Pfam" id="PF03107">
    <property type="entry name" value="C1_2"/>
    <property type="match status" value="3"/>
</dbReference>
<evidence type="ECO:0000259" key="2">
    <source>
        <dbReference type="PROSITE" id="PS00028"/>
    </source>
</evidence>
<name>A0AAD8HUU9_9APIA</name>
<accession>A0AAD8HUU9</accession>
<dbReference type="InterPro" id="IPR053192">
    <property type="entry name" value="Vacuole_Formation_Reg"/>
</dbReference>
<dbReference type="EMBL" id="JAUIZM010000007">
    <property type="protein sequence ID" value="KAK1372505.1"/>
    <property type="molecule type" value="Genomic_DNA"/>
</dbReference>
<evidence type="ECO:0000256" key="1">
    <source>
        <dbReference type="ARBA" id="ARBA00022737"/>
    </source>
</evidence>
<comment type="caution">
    <text evidence="3">The sequence shown here is derived from an EMBL/GenBank/DDBJ whole genome shotgun (WGS) entry which is preliminary data.</text>
</comment>
<dbReference type="InterPro" id="IPR013087">
    <property type="entry name" value="Znf_C2H2_type"/>
</dbReference>
<evidence type="ECO:0000313" key="3">
    <source>
        <dbReference type="EMBL" id="KAK1372505.1"/>
    </source>
</evidence>
<protein>
    <recommendedName>
        <fullName evidence="2">C2H2-type domain-containing protein</fullName>
    </recommendedName>
</protein>
<dbReference type="Proteomes" id="UP001237642">
    <property type="component" value="Unassembled WGS sequence"/>
</dbReference>
<keyword evidence="1" id="KW-0677">Repeat</keyword>
<dbReference type="InterPro" id="IPR046349">
    <property type="entry name" value="C1-like_sf"/>
</dbReference>
<proteinExistence type="predicted"/>
<dbReference type="InterPro" id="IPR004146">
    <property type="entry name" value="DC1"/>
</dbReference>
<reference evidence="3" key="1">
    <citation type="submission" date="2023-02" db="EMBL/GenBank/DDBJ databases">
        <title>Genome of toxic invasive species Heracleum sosnowskyi carries increased number of genes despite the absence of recent whole-genome duplications.</title>
        <authorList>
            <person name="Schelkunov M."/>
            <person name="Shtratnikova V."/>
            <person name="Makarenko M."/>
            <person name="Klepikova A."/>
            <person name="Omelchenko D."/>
            <person name="Novikova G."/>
            <person name="Obukhova E."/>
            <person name="Bogdanov V."/>
            <person name="Penin A."/>
            <person name="Logacheva M."/>
        </authorList>
    </citation>
    <scope>NUCLEOTIDE SEQUENCE</scope>
    <source>
        <strain evidence="3">Hsosn_3</strain>
        <tissue evidence="3">Leaf</tissue>
    </source>
</reference>
<evidence type="ECO:0000313" key="4">
    <source>
        <dbReference type="Proteomes" id="UP001237642"/>
    </source>
</evidence>
<dbReference type="PANTHER" id="PTHR32410">
    <property type="entry name" value="CYSTEINE/HISTIDINE-RICH C1 DOMAIN FAMILY PROTEIN"/>
    <property type="match status" value="1"/>
</dbReference>
<feature type="domain" description="C2H2-type" evidence="2">
    <location>
        <begin position="184"/>
        <end position="204"/>
    </location>
</feature>
<organism evidence="3 4">
    <name type="scientific">Heracleum sosnowskyi</name>
    <dbReference type="NCBI Taxonomy" id="360622"/>
    <lineage>
        <taxon>Eukaryota</taxon>
        <taxon>Viridiplantae</taxon>
        <taxon>Streptophyta</taxon>
        <taxon>Embryophyta</taxon>
        <taxon>Tracheophyta</taxon>
        <taxon>Spermatophyta</taxon>
        <taxon>Magnoliopsida</taxon>
        <taxon>eudicotyledons</taxon>
        <taxon>Gunneridae</taxon>
        <taxon>Pentapetalae</taxon>
        <taxon>asterids</taxon>
        <taxon>campanulids</taxon>
        <taxon>Apiales</taxon>
        <taxon>Apiaceae</taxon>
        <taxon>Apioideae</taxon>
        <taxon>apioid superclade</taxon>
        <taxon>Tordylieae</taxon>
        <taxon>Tordyliinae</taxon>
        <taxon>Heracleum</taxon>
    </lineage>
</organism>
<dbReference type="AlphaFoldDB" id="A0AAD8HUU9"/>
<reference evidence="3" key="2">
    <citation type="submission" date="2023-05" db="EMBL/GenBank/DDBJ databases">
        <authorList>
            <person name="Schelkunov M.I."/>
        </authorList>
    </citation>
    <scope>NUCLEOTIDE SEQUENCE</scope>
    <source>
        <strain evidence="3">Hsosn_3</strain>
        <tissue evidence="3">Leaf</tissue>
    </source>
</reference>
<gene>
    <name evidence="3" type="ORF">POM88_028698</name>
</gene>
<sequence length="325" mass="37259">MLSASDDDEADSRESNLMQFPAHDEASLHEMMQQCIMKAALLHNSAIAEPSPYINHWSHDHQLALGSKNAKTSTPYLNWKLEDTELLICDGCSKPIFLVDDVFYECNSCKFFLHRCQGCTILSNGIVMLDETARFDIGCASLPRIIKHEGHRHPLNQLKYADDNFCKACWLEAASERDTFMYGCEKCGFYLHIRCALRPHLMKHRWGPHPLCLILFVKNVPGHPQAFECEFCSETIDAKTWFYHCNACDLSFHMACIDPYYRLSNMKLGTTNIYSDSHPHSHGLTWVLNKKKRRCNICDKDSTLLPVLECSPCGYIVHVKCFIKK</sequence>
<dbReference type="PROSITE" id="PS00028">
    <property type="entry name" value="ZINC_FINGER_C2H2_1"/>
    <property type="match status" value="1"/>
</dbReference>
<dbReference type="PANTHER" id="PTHR32410:SF216">
    <property type="entry name" value="PHORBOL-ESTER_DAG-TYPE DOMAIN-CONTAINING PROTEIN"/>
    <property type="match status" value="1"/>
</dbReference>